<keyword evidence="8" id="KW-0449">Lipoprotein</keyword>
<reference evidence="9" key="2">
    <citation type="submission" date="2023-05" db="EMBL/GenBank/DDBJ databases">
        <authorList>
            <person name="Fouks B."/>
        </authorList>
    </citation>
    <scope>NUCLEOTIDE SEQUENCE</scope>
    <source>
        <strain evidence="9">Stay&amp;Tobe</strain>
        <tissue evidence="9">Testes</tissue>
    </source>
</reference>
<dbReference type="Proteomes" id="UP001233999">
    <property type="component" value="Unassembled WGS sequence"/>
</dbReference>
<keyword evidence="7" id="KW-0325">Glycoprotein</keyword>
<dbReference type="EMBL" id="JASPKZ010002317">
    <property type="protein sequence ID" value="KAJ9595745.1"/>
    <property type="molecule type" value="Genomic_DNA"/>
</dbReference>
<evidence type="ECO:0000256" key="1">
    <source>
        <dbReference type="ARBA" id="ARBA00004589"/>
    </source>
</evidence>
<dbReference type="PANTHER" id="PTHR33562">
    <property type="entry name" value="ATILLA, ISOFORM B-RELATED-RELATED"/>
    <property type="match status" value="1"/>
</dbReference>
<organism evidence="9 10">
    <name type="scientific">Diploptera punctata</name>
    <name type="common">Pacific beetle cockroach</name>
    <dbReference type="NCBI Taxonomy" id="6984"/>
    <lineage>
        <taxon>Eukaryota</taxon>
        <taxon>Metazoa</taxon>
        <taxon>Ecdysozoa</taxon>
        <taxon>Arthropoda</taxon>
        <taxon>Hexapoda</taxon>
        <taxon>Insecta</taxon>
        <taxon>Pterygota</taxon>
        <taxon>Neoptera</taxon>
        <taxon>Polyneoptera</taxon>
        <taxon>Dictyoptera</taxon>
        <taxon>Blattodea</taxon>
        <taxon>Blaberoidea</taxon>
        <taxon>Blaberidae</taxon>
        <taxon>Diplopterinae</taxon>
        <taxon>Diploptera</taxon>
    </lineage>
</organism>
<name>A0AAD8AAW8_DIPPU</name>
<evidence type="ECO:0000256" key="8">
    <source>
        <dbReference type="ARBA" id="ARBA00023288"/>
    </source>
</evidence>
<dbReference type="GO" id="GO:0098552">
    <property type="term" value="C:side of membrane"/>
    <property type="evidence" value="ECO:0007669"/>
    <property type="project" value="UniProtKB-KW"/>
</dbReference>
<dbReference type="GO" id="GO:0032222">
    <property type="term" value="P:regulation of synaptic transmission, cholinergic"/>
    <property type="evidence" value="ECO:0007669"/>
    <property type="project" value="InterPro"/>
</dbReference>
<dbReference type="InterPro" id="IPR050975">
    <property type="entry name" value="Sleep_regulator"/>
</dbReference>
<evidence type="ECO:0000256" key="3">
    <source>
        <dbReference type="ARBA" id="ARBA00022692"/>
    </source>
</evidence>
<evidence type="ECO:0000313" key="10">
    <source>
        <dbReference type="Proteomes" id="UP001233999"/>
    </source>
</evidence>
<dbReference type="GO" id="GO:0030431">
    <property type="term" value="P:sleep"/>
    <property type="evidence" value="ECO:0007669"/>
    <property type="project" value="InterPro"/>
</dbReference>
<keyword evidence="5" id="KW-1133">Transmembrane helix</keyword>
<evidence type="ECO:0000313" key="9">
    <source>
        <dbReference type="EMBL" id="KAJ9595745.1"/>
    </source>
</evidence>
<evidence type="ECO:0000256" key="7">
    <source>
        <dbReference type="ARBA" id="ARBA00023180"/>
    </source>
</evidence>
<keyword evidence="3" id="KW-0812">Transmembrane</keyword>
<keyword evidence="2" id="KW-0336">GPI-anchor</keyword>
<keyword evidence="10" id="KW-1185">Reference proteome</keyword>
<comment type="subcellular location">
    <subcellularLocation>
        <location evidence="1">Membrane</location>
        <topology evidence="1">Lipid-anchor</topology>
        <topology evidence="1">GPI-anchor</topology>
    </subcellularLocation>
</comment>
<comment type="caution">
    <text evidence="9">The sequence shown here is derived from an EMBL/GenBank/DDBJ whole genome shotgun (WGS) entry which is preliminary data.</text>
</comment>
<sequence length="93" mass="10790">AALNCWSCDSRNNHHCGDPFNKTHFRLNDCERDRSLNPYGNHYDFVCKKYKFTSNGDEMIMRSCAPDTDMACKPSAYASDKETFCETCKRGWM</sequence>
<dbReference type="AlphaFoldDB" id="A0AAD8AAW8"/>
<evidence type="ECO:0000256" key="4">
    <source>
        <dbReference type="ARBA" id="ARBA00022729"/>
    </source>
</evidence>
<proteinExistence type="predicted"/>
<gene>
    <name evidence="9" type="ORF">L9F63_013064</name>
</gene>
<protein>
    <submittedName>
        <fullName evidence="9">Uncharacterized protein</fullName>
    </submittedName>
</protein>
<evidence type="ECO:0000256" key="6">
    <source>
        <dbReference type="ARBA" id="ARBA00023136"/>
    </source>
</evidence>
<keyword evidence="4" id="KW-0732">Signal</keyword>
<keyword evidence="6" id="KW-0472">Membrane</keyword>
<dbReference type="Pfam" id="PF17064">
    <property type="entry name" value="QVR"/>
    <property type="match status" value="1"/>
</dbReference>
<dbReference type="InterPro" id="IPR031424">
    <property type="entry name" value="QVR-like"/>
</dbReference>
<accession>A0AAD8AAW8</accession>
<evidence type="ECO:0000256" key="5">
    <source>
        <dbReference type="ARBA" id="ARBA00022989"/>
    </source>
</evidence>
<evidence type="ECO:0000256" key="2">
    <source>
        <dbReference type="ARBA" id="ARBA00022622"/>
    </source>
</evidence>
<feature type="non-terminal residue" evidence="9">
    <location>
        <position position="1"/>
    </location>
</feature>
<reference evidence="9" key="1">
    <citation type="journal article" date="2023" name="IScience">
        <title>Live-bearing cockroach genome reveals convergent evolutionary mechanisms linked to viviparity in insects and beyond.</title>
        <authorList>
            <person name="Fouks B."/>
            <person name="Harrison M.C."/>
            <person name="Mikhailova A.A."/>
            <person name="Marchal E."/>
            <person name="English S."/>
            <person name="Carruthers M."/>
            <person name="Jennings E.C."/>
            <person name="Chiamaka E.L."/>
            <person name="Frigard R.A."/>
            <person name="Pippel M."/>
            <person name="Attardo G.M."/>
            <person name="Benoit J.B."/>
            <person name="Bornberg-Bauer E."/>
            <person name="Tobe S.S."/>
        </authorList>
    </citation>
    <scope>NUCLEOTIDE SEQUENCE</scope>
    <source>
        <strain evidence="9">Stay&amp;Tobe</strain>
    </source>
</reference>